<organism evidence="5 6">
    <name type="scientific">Variovorax ginsengisoli</name>
    <dbReference type="NCBI Taxonomy" id="363844"/>
    <lineage>
        <taxon>Bacteria</taxon>
        <taxon>Pseudomonadati</taxon>
        <taxon>Pseudomonadota</taxon>
        <taxon>Betaproteobacteria</taxon>
        <taxon>Burkholderiales</taxon>
        <taxon>Comamonadaceae</taxon>
        <taxon>Variovorax</taxon>
    </lineage>
</organism>
<protein>
    <submittedName>
        <fullName evidence="5">HAD superfamily hydrolase (TIGR01509 family)</fullName>
    </submittedName>
</protein>
<evidence type="ECO:0000256" key="3">
    <source>
        <dbReference type="ARBA" id="ARBA00022723"/>
    </source>
</evidence>
<dbReference type="Proteomes" id="UP001226867">
    <property type="component" value="Unassembled WGS sequence"/>
</dbReference>
<sequence>MTLTLPFDAVLFDCDGVLVDSEPITARVLSQMMRELGWDITPEESLRVFLGKAVKDEAATILAKTGFAITTEWLHGFWQRRNEALDRELVEIPGAPSAVRALYAKLDGHIACASGADRRKIELQLDKIGIRDAFEGRIFSGHETPRSKPFPDVYLAAAEALGVDAKRCAVIEDTVTGATAGVAAGATVFGYCPGGLGHSSAEALRAVGVAHLFTDMAALPDVLAAWDASAVTDTAT</sequence>
<comment type="caution">
    <text evidence="5">The sequence shown here is derived from an EMBL/GenBank/DDBJ whole genome shotgun (WGS) entry which is preliminary data.</text>
</comment>
<dbReference type="InterPro" id="IPR051600">
    <property type="entry name" value="Beta-PGM-like"/>
</dbReference>
<accession>A0ABT9S1L5</accession>
<dbReference type="GO" id="GO:0016787">
    <property type="term" value="F:hydrolase activity"/>
    <property type="evidence" value="ECO:0007669"/>
    <property type="project" value="UniProtKB-KW"/>
</dbReference>
<evidence type="ECO:0000256" key="4">
    <source>
        <dbReference type="ARBA" id="ARBA00022842"/>
    </source>
</evidence>
<keyword evidence="4" id="KW-0460">Magnesium</keyword>
<comment type="cofactor">
    <cofactor evidence="1">
        <name>Mg(2+)</name>
        <dbReference type="ChEBI" id="CHEBI:18420"/>
    </cofactor>
</comment>
<evidence type="ECO:0000256" key="2">
    <source>
        <dbReference type="ARBA" id="ARBA00006171"/>
    </source>
</evidence>
<keyword evidence="3" id="KW-0479">Metal-binding</keyword>
<dbReference type="SFLD" id="SFLDS00003">
    <property type="entry name" value="Haloacid_Dehalogenase"/>
    <property type="match status" value="1"/>
</dbReference>
<dbReference type="EMBL" id="JAUSRO010000002">
    <property type="protein sequence ID" value="MDP9898242.1"/>
    <property type="molecule type" value="Genomic_DNA"/>
</dbReference>
<name>A0ABT9S1L5_9BURK</name>
<dbReference type="InterPro" id="IPR023198">
    <property type="entry name" value="PGP-like_dom2"/>
</dbReference>
<evidence type="ECO:0000313" key="6">
    <source>
        <dbReference type="Proteomes" id="UP001226867"/>
    </source>
</evidence>
<dbReference type="InterPro" id="IPR006439">
    <property type="entry name" value="HAD-SF_hydro_IA"/>
</dbReference>
<dbReference type="SFLD" id="SFLDG01135">
    <property type="entry name" value="C1.5.6:_HAD__Beta-PGM__Phospha"/>
    <property type="match status" value="1"/>
</dbReference>
<comment type="similarity">
    <text evidence="2">Belongs to the HAD-like hydrolase superfamily. CbbY/CbbZ/Gph/YieH family.</text>
</comment>
<dbReference type="Gene3D" id="3.40.50.1000">
    <property type="entry name" value="HAD superfamily/HAD-like"/>
    <property type="match status" value="1"/>
</dbReference>
<dbReference type="SUPFAM" id="SSF56784">
    <property type="entry name" value="HAD-like"/>
    <property type="match status" value="1"/>
</dbReference>
<dbReference type="NCBIfam" id="TIGR01509">
    <property type="entry name" value="HAD-SF-IA-v3"/>
    <property type="match status" value="1"/>
</dbReference>
<dbReference type="InterPro" id="IPR023214">
    <property type="entry name" value="HAD_sf"/>
</dbReference>
<dbReference type="InterPro" id="IPR036412">
    <property type="entry name" value="HAD-like_sf"/>
</dbReference>
<evidence type="ECO:0000313" key="5">
    <source>
        <dbReference type="EMBL" id="MDP9898242.1"/>
    </source>
</evidence>
<evidence type="ECO:0000256" key="1">
    <source>
        <dbReference type="ARBA" id="ARBA00001946"/>
    </source>
</evidence>
<keyword evidence="5" id="KW-0378">Hydrolase</keyword>
<gene>
    <name evidence="5" type="ORF">J2W36_000477</name>
</gene>
<dbReference type="Gene3D" id="1.10.150.240">
    <property type="entry name" value="Putative phosphatase, domain 2"/>
    <property type="match status" value="1"/>
</dbReference>
<reference evidence="5 6" key="1">
    <citation type="submission" date="2023-07" db="EMBL/GenBank/DDBJ databases">
        <title>Sorghum-associated microbial communities from plants grown in Nebraska, USA.</title>
        <authorList>
            <person name="Schachtman D."/>
        </authorList>
    </citation>
    <scope>NUCLEOTIDE SEQUENCE [LARGE SCALE GENOMIC DNA]</scope>
    <source>
        <strain evidence="5 6">DS1607</strain>
    </source>
</reference>
<dbReference type="RefSeq" id="WP_307688073.1">
    <property type="nucleotide sequence ID" value="NZ_JAUSRO010000002.1"/>
</dbReference>
<proteinExistence type="inferred from homology"/>
<dbReference type="SFLD" id="SFLDG01129">
    <property type="entry name" value="C1.5:_HAD__Beta-PGM__Phosphata"/>
    <property type="match status" value="1"/>
</dbReference>
<dbReference type="Pfam" id="PF00702">
    <property type="entry name" value="Hydrolase"/>
    <property type="match status" value="1"/>
</dbReference>
<dbReference type="PANTHER" id="PTHR46193:SF10">
    <property type="entry name" value="6-PHOSPHOGLUCONATE PHOSPHATASE"/>
    <property type="match status" value="1"/>
</dbReference>
<dbReference type="PANTHER" id="PTHR46193">
    <property type="entry name" value="6-PHOSPHOGLUCONATE PHOSPHATASE"/>
    <property type="match status" value="1"/>
</dbReference>
<keyword evidence="6" id="KW-1185">Reference proteome</keyword>